<organism evidence="10">
    <name type="scientific">Picea sitchensis</name>
    <name type="common">Sitka spruce</name>
    <name type="synonym">Pinus sitchensis</name>
    <dbReference type="NCBI Taxonomy" id="3332"/>
    <lineage>
        <taxon>Eukaryota</taxon>
        <taxon>Viridiplantae</taxon>
        <taxon>Streptophyta</taxon>
        <taxon>Embryophyta</taxon>
        <taxon>Tracheophyta</taxon>
        <taxon>Spermatophyta</taxon>
        <taxon>Pinopsida</taxon>
        <taxon>Pinidae</taxon>
        <taxon>Conifers I</taxon>
        <taxon>Pinales</taxon>
        <taxon>Pinaceae</taxon>
        <taxon>Picea</taxon>
    </lineage>
</organism>
<keyword evidence="3" id="KW-0812">Transmembrane</keyword>
<evidence type="ECO:0000256" key="5">
    <source>
        <dbReference type="ARBA" id="ARBA00022737"/>
    </source>
</evidence>
<dbReference type="Gene3D" id="1.10.510.10">
    <property type="entry name" value="Transferase(Phosphotransferase) domain 1"/>
    <property type="match status" value="1"/>
</dbReference>
<dbReference type="GO" id="GO:0016020">
    <property type="term" value="C:membrane"/>
    <property type="evidence" value="ECO:0007669"/>
    <property type="project" value="UniProtKB-SubCell"/>
</dbReference>
<dbReference type="Pfam" id="PF07714">
    <property type="entry name" value="PK_Tyr_Ser-Thr"/>
    <property type="match status" value="1"/>
</dbReference>
<dbReference type="Gene3D" id="3.80.10.10">
    <property type="entry name" value="Ribonuclease Inhibitor"/>
    <property type="match status" value="1"/>
</dbReference>
<evidence type="ECO:0000256" key="6">
    <source>
        <dbReference type="ARBA" id="ARBA00022989"/>
    </source>
</evidence>
<keyword evidence="5" id="KW-0677">Repeat</keyword>
<dbReference type="InterPro" id="IPR001245">
    <property type="entry name" value="Ser-Thr/Tyr_kinase_cat_dom"/>
</dbReference>
<evidence type="ECO:0000256" key="2">
    <source>
        <dbReference type="ARBA" id="ARBA00022614"/>
    </source>
</evidence>
<evidence type="ECO:0000313" key="10">
    <source>
        <dbReference type="EMBL" id="ABK26727.1"/>
    </source>
</evidence>
<dbReference type="InterPro" id="IPR032675">
    <property type="entry name" value="LRR_dom_sf"/>
</dbReference>
<dbReference type="SUPFAM" id="SSF52058">
    <property type="entry name" value="L domain-like"/>
    <property type="match status" value="1"/>
</dbReference>
<comment type="subcellular location">
    <subcellularLocation>
        <location evidence="1">Membrane</location>
        <topology evidence="1">Single-pass membrane protein</topology>
    </subcellularLocation>
</comment>
<dbReference type="EMBL" id="EF087487">
    <property type="protein sequence ID" value="ABK26727.1"/>
    <property type="molecule type" value="mRNA"/>
</dbReference>
<evidence type="ECO:0000259" key="9">
    <source>
        <dbReference type="Pfam" id="PF08263"/>
    </source>
</evidence>
<keyword evidence="7" id="KW-0472">Membrane</keyword>
<dbReference type="PANTHER" id="PTHR48010:SF96">
    <property type="entry name" value="OS05G0595800 PROTEIN"/>
    <property type="match status" value="1"/>
</dbReference>
<dbReference type="Pfam" id="PF08263">
    <property type="entry name" value="LRRNT_2"/>
    <property type="match status" value="1"/>
</dbReference>
<dbReference type="InterPro" id="IPR013210">
    <property type="entry name" value="LRR_N_plant-typ"/>
</dbReference>
<keyword evidence="2" id="KW-0433">Leucine-rich repeat</keyword>
<dbReference type="GO" id="GO:0004672">
    <property type="term" value="F:protein kinase activity"/>
    <property type="evidence" value="ECO:0007669"/>
    <property type="project" value="InterPro"/>
</dbReference>
<dbReference type="PANTHER" id="PTHR48010">
    <property type="entry name" value="OS05G0588300 PROTEIN"/>
    <property type="match status" value="1"/>
</dbReference>
<dbReference type="InterPro" id="IPR011009">
    <property type="entry name" value="Kinase-like_dom_sf"/>
</dbReference>
<reference evidence="10" key="1">
    <citation type="journal article" date="2008" name="BMC Genomics">
        <title>A conifer genomics resource of 200,000 spruce (Picea spp.) ESTs and 6,464 high-quality, sequence-finished full-length cDNAs for Sitka spruce (Picea sitchensis).</title>
        <authorList>
            <person name="Ralph S.G."/>
            <person name="Chun H.J."/>
            <person name="Kolosova N."/>
            <person name="Cooper D."/>
            <person name="Oddy C."/>
            <person name="Ritland C.E."/>
            <person name="Kirkpatrick R."/>
            <person name="Moore R."/>
            <person name="Barber S."/>
            <person name="Holt R.A."/>
            <person name="Jones S.J."/>
            <person name="Marra M.A."/>
            <person name="Douglas C.J."/>
            <person name="Ritland K."/>
            <person name="Bohlmann J."/>
        </authorList>
    </citation>
    <scope>NUCLEOTIDE SEQUENCE</scope>
    <source>
        <tissue evidence="10">Bark</tissue>
    </source>
</reference>
<evidence type="ECO:0008006" key="11">
    <source>
        <dbReference type="Google" id="ProtNLM"/>
    </source>
</evidence>
<dbReference type="SUPFAM" id="SSF56112">
    <property type="entry name" value="Protein kinase-like (PK-like)"/>
    <property type="match status" value="1"/>
</dbReference>
<keyword evidence="4" id="KW-0732">Signal</keyword>
<sequence>MECLGSKDSKHKDFLVGFLGNNLIFSSSIMAILRNLPAFLIVFLVCLSQFNSQLDEIQILLSIKSGLRDSTNAFQGWESSAASPCKWNGITCNTAGSVTEINLENNGLSGPIPSSAICSLKALTSIQLGNNSLHGNIPDGQWINCSQLETLNLTSNLLTGTLPDFSALRSLKSLGLSENKFSEYAYTYKVSETSDVYSFGVVLMELVTGRRPIEPEFGENEGIVGWISRNIATRDSTLEVIDSRIPEIYKQRMTKVLKIAALCTDHLPALRPSMRVVVDLLLKADPFPRSS</sequence>
<feature type="domain" description="Leucine-rich repeat-containing N-terminal plant-type" evidence="9">
    <location>
        <begin position="55"/>
        <end position="93"/>
    </location>
</feature>
<dbReference type="AlphaFoldDB" id="A9P1G6"/>
<evidence type="ECO:0000256" key="4">
    <source>
        <dbReference type="ARBA" id="ARBA00022729"/>
    </source>
</evidence>
<evidence type="ECO:0000259" key="8">
    <source>
        <dbReference type="Pfam" id="PF07714"/>
    </source>
</evidence>
<dbReference type="PROSITE" id="PS51450">
    <property type="entry name" value="LRR"/>
    <property type="match status" value="1"/>
</dbReference>
<dbReference type="InterPro" id="IPR050994">
    <property type="entry name" value="At_inactive_RLKs"/>
</dbReference>
<keyword evidence="6" id="KW-1133">Transmembrane helix</keyword>
<dbReference type="InterPro" id="IPR001611">
    <property type="entry name" value="Leu-rich_rpt"/>
</dbReference>
<protein>
    <recommendedName>
        <fullName evidence="11">Protein kinase domain-containing protein</fullName>
    </recommendedName>
</protein>
<evidence type="ECO:0000256" key="3">
    <source>
        <dbReference type="ARBA" id="ARBA00022692"/>
    </source>
</evidence>
<name>A9P1G6_PICSI</name>
<feature type="domain" description="Serine-threonine/tyrosine-protein kinase catalytic" evidence="8">
    <location>
        <begin position="183"/>
        <end position="279"/>
    </location>
</feature>
<evidence type="ECO:0000256" key="7">
    <source>
        <dbReference type="ARBA" id="ARBA00023136"/>
    </source>
</evidence>
<proteinExistence type="evidence at transcript level"/>
<evidence type="ECO:0000256" key="1">
    <source>
        <dbReference type="ARBA" id="ARBA00004167"/>
    </source>
</evidence>
<dbReference type="FunFam" id="3.80.10.10:FF:000129">
    <property type="entry name" value="Leucine-rich repeat receptor-like kinase"/>
    <property type="match status" value="1"/>
</dbReference>
<accession>A9P1G6</accession>
<dbReference type="Pfam" id="PF00560">
    <property type="entry name" value="LRR_1"/>
    <property type="match status" value="1"/>
</dbReference>
<dbReference type="Pfam" id="PF13855">
    <property type="entry name" value="LRR_8"/>
    <property type="match status" value="1"/>
</dbReference>